<dbReference type="GeneID" id="24833159"/>
<keyword evidence="3" id="KW-1185">Reference proteome</keyword>
<accession>A0A0E3SIE3</accession>
<dbReference type="InterPro" id="IPR014229">
    <property type="entry name" value="Spore_YtfJ"/>
</dbReference>
<protein>
    <recommendedName>
        <fullName evidence="4">Sporulation protein YtfJ</fullName>
    </recommendedName>
</protein>
<dbReference type="PATRIC" id="fig|1434110.4.peg.4850"/>
<gene>
    <name evidence="2" type="ORF">MSHOH_3799</name>
</gene>
<dbReference type="OrthoDB" id="137775at2157"/>
<dbReference type="STRING" id="1434110.MSHOH_3799"/>
<dbReference type="Pfam" id="PF09579">
    <property type="entry name" value="Spore_YtfJ"/>
    <property type="match status" value="1"/>
</dbReference>
<dbReference type="EMBL" id="CP009516">
    <property type="protein sequence ID" value="AKB80282.1"/>
    <property type="molecule type" value="Genomic_DNA"/>
</dbReference>
<evidence type="ECO:0000313" key="2">
    <source>
        <dbReference type="EMBL" id="AKB80282.1"/>
    </source>
</evidence>
<dbReference type="RefSeq" id="WP_048142412.1">
    <property type="nucleotide sequence ID" value="NZ_CP009516.1"/>
</dbReference>
<dbReference type="AlphaFoldDB" id="A0A0E3SIE3"/>
<name>A0A0E3SIE3_9EURY</name>
<dbReference type="PANTHER" id="PTHR39162:SF1">
    <property type="entry name" value="SPORULATION PROTEIN YTFJ"/>
    <property type="match status" value="1"/>
</dbReference>
<organism evidence="2 3">
    <name type="scientific">Methanosarcina horonobensis HB-1 = JCM 15518</name>
    <dbReference type="NCBI Taxonomy" id="1434110"/>
    <lineage>
        <taxon>Archaea</taxon>
        <taxon>Methanobacteriati</taxon>
        <taxon>Methanobacteriota</taxon>
        <taxon>Stenosarchaea group</taxon>
        <taxon>Methanomicrobia</taxon>
        <taxon>Methanosarcinales</taxon>
        <taxon>Methanosarcinaceae</taxon>
        <taxon>Methanosarcina</taxon>
    </lineage>
</organism>
<evidence type="ECO:0000256" key="1">
    <source>
        <dbReference type="SAM" id="MobiDB-lite"/>
    </source>
</evidence>
<reference evidence="2 3" key="1">
    <citation type="submission" date="2014-07" db="EMBL/GenBank/DDBJ databases">
        <title>Methanogenic archaea and the global carbon cycle.</title>
        <authorList>
            <person name="Henriksen J.R."/>
            <person name="Luke J."/>
            <person name="Reinhart S."/>
            <person name="Benedict M.N."/>
            <person name="Youngblut N.D."/>
            <person name="Metcalf M.E."/>
            <person name="Whitaker R.J."/>
            <person name="Metcalf W.W."/>
        </authorList>
    </citation>
    <scope>NUCLEOTIDE SEQUENCE [LARGE SCALE GENOMIC DNA]</scope>
    <source>
        <strain evidence="2 3">HB-1</strain>
    </source>
</reference>
<feature type="compositionally biased region" description="Basic and acidic residues" evidence="1">
    <location>
        <begin position="120"/>
        <end position="148"/>
    </location>
</feature>
<evidence type="ECO:0000313" key="3">
    <source>
        <dbReference type="Proteomes" id="UP000033101"/>
    </source>
</evidence>
<dbReference type="KEGG" id="mhor:MSHOH_3799"/>
<dbReference type="Proteomes" id="UP000033101">
    <property type="component" value="Chromosome"/>
</dbReference>
<evidence type="ECO:0008006" key="4">
    <source>
        <dbReference type="Google" id="ProtNLM"/>
    </source>
</evidence>
<proteinExistence type="predicted"/>
<sequence length="155" mass="16365">MGVEETIKEIASELERIATTKTVVGEPITAAGKTIIPVSKITMGFGGGGGEGKKENESGYGGGGGAGAKIEPVAFIMISEEEARIFRVSEKGDAGSILSSIQGMMPEIIDKIKGATGKHKKEEKLEVKESTGPEIRETEVKEQTETYVEKGGCFQ</sequence>
<feature type="region of interest" description="Disordered" evidence="1">
    <location>
        <begin position="120"/>
        <end position="155"/>
    </location>
</feature>
<dbReference type="PANTHER" id="PTHR39162">
    <property type="entry name" value="GLL3345 PROTEIN"/>
    <property type="match status" value="1"/>
</dbReference>
<dbReference type="PIRSF" id="PIRSF021377">
    <property type="entry name" value="YtfJ"/>
    <property type="match status" value="1"/>
</dbReference>
<dbReference type="HOGENOM" id="CLU_115880_2_0_2"/>